<dbReference type="InterPro" id="IPR004839">
    <property type="entry name" value="Aminotransferase_I/II_large"/>
</dbReference>
<comment type="cofactor">
    <cofactor evidence="1 4">
        <name>pyridoxal 5'-phosphate</name>
        <dbReference type="ChEBI" id="CHEBI:597326"/>
    </cofactor>
</comment>
<dbReference type="Gene3D" id="3.40.640.10">
    <property type="entry name" value="Type I PLP-dependent aspartate aminotransferase-like (Major domain)"/>
    <property type="match status" value="1"/>
</dbReference>
<dbReference type="GO" id="GO:0008483">
    <property type="term" value="F:transaminase activity"/>
    <property type="evidence" value="ECO:0007669"/>
    <property type="project" value="UniProtKB-KW"/>
</dbReference>
<keyword evidence="7" id="KW-1185">Reference proteome</keyword>
<proteinExistence type="inferred from homology"/>
<dbReference type="AlphaFoldDB" id="A0A1H7M2J8"/>
<dbReference type="GO" id="GO:0030170">
    <property type="term" value="F:pyridoxal phosphate binding"/>
    <property type="evidence" value="ECO:0007669"/>
    <property type="project" value="InterPro"/>
</dbReference>
<keyword evidence="2 4" id="KW-0032">Aminotransferase</keyword>
<reference evidence="7" key="1">
    <citation type="submission" date="2016-10" db="EMBL/GenBank/DDBJ databases">
        <authorList>
            <person name="Varghese N."/>
            <person name="Submissions S."/>
        </authorList>
    </citation>
    <scope>NUCLEOTIDE SEQUENCE [LARGE SCALE GENOMIC DNA]</scope>
    <source>
        <strain evidence="7">Jip14</strain>
    </source>
</reference>
<evidence type="ECO:0000313" key="7">
    <source>
        <dbReference type="Proteomes" id="UP000198916"/>
    </source>
</evidence>
<dbReference type="InterPro" id="IPR015424">
    <property type="entry name" value="PyrdxlP-dep_Trfase"/>
</dbReference>
<accession>A0A1H7M2J8</accession>
<dbReference type="CDD" id="cd00609">
    <property type="entry name" value="AAT_like"/>
    <property type="match status" value="1"/>
</dbReference>
<dbReference type="Proteomes" id="UP000198916">
    <property type="component" value="Unassembled WGS sequence"/>
</dbReference>
<keyword evidence="3 4" id="KW-0808">Transferase</keyword>
<evidence type="ECO:0000313" key="6">
    <source>
        <dbReference type="EMBL" id="SEL05319.1"/>
    </source>
</evidence>
<dbReference type="EMBL" id="FNZR01000003">
    <property type="protein sequence ID" value="SEL05319.1"/>
    <property type="molecule type" value="Genomic_DNA"/>
</dbReference>
<dbReference type="InterPro" id="IPR050881">
    <property type="entry name" value="LL-DAP_aminotransferase"/>
</dbReference>
<dbReference type="STRING" id="332977.SAMN05421740_103340"/>
<dbReference type="PANTHER" id="PTHR42832:SF3">
    <property type="entry name" value="L-GLUTAMINE--4-(METHYLSULFANYL)-2-OXOBUTANOATE AMINOTRANSFERASE"/>
    <property type="match status" value="1"/>
</dbReference>
<dbReference type="Gene3D" id="3.90.1150.10">
    <property type="entry name" value="Aspartate Aminotransferase, domain 1"/>
    <property type="match status" value="1"/>
</dbReference>
<dbReference type="OrthoDB" id="9802328at2"/>
<protein>
    <recommendedName>
        <fullName evidence="4">Aminotransferase</fullName>
        <ecNumber evidence="4">2.6.1.-</ecNumber>
    </recommendedName>
</protein>
<dbReference type="RefSeq" id="WP_090604851.1">
    <property type="nucleotide sequence ID" value="NZ_FNZR01000003.1"/>
</dbReference>
<dbReference type="EC" id="2.6.1.-" evidence="4"/>
<feature type="domain" description="Aminotransferase class I/classII large" evidence="5">
    <location>
        <begin position="32"/>
        <end position="382"/>
    </location>
</feature>
<evidence type="ECO:0000256" key="4">
    <source>
        <dbReference type="RuleBase" id="RU000481"/>
    </source>
</evidence>
<gene>
    <name evidence="6" type="ORF">SAMN05421740_103340</name>
</gene>
<dbReference type="PANTHER" id="PTHR42832">
    <property type="entry name" value="AMINO ACID AMINOTRANSFERASE"/>
    <property type="match status" value="1"/>
</dbReference>
<evidence type="ECO:0000256" key="3">
    <source>
        <dbReference type="ARBA" id="ARBA00022679"/>
    </source>
</evidence>
<sequence>MQIEVAKRIQHTEEYYFSRKLREIDALNQAGTKVINLGIGSPDLPPHPSVIETLHAYAEMPTSHGYQNYKGIQPLRQAIADWYQRYYGVSLNPNTHVLPLIGSKEGIVHICMTYLGEGDVALLPNPGYPAYASAVRLSGAIGRPYKLTSQTNWLPDLDALAKSDLSRVKMMWLNYPHMPTGAAAPDTFFKEIVAFAKQYQILLCHDNPYSFILNDHPQSLLAVDGAMDVAIELNSLSKSSNMAGWRIGMLIGAEERINEVIRFKSNMDSGMFLPVQMAATQALSLEPTWYHELNKTYNSRREKVYQLLDALKCTYDKQQVGLFVWANVPSTYADGYALSDEILQKSRVFITPGGIFGDGGNAYIRVSLCATTAVLDDALDRIEHAPISL</sequence>
<evidence type="ECO:0000256" key="1">
    <source>
        <dbReference type="ARBA" id="ARBA00001933"/>
    </source>
</evidence>
<organism evidence="6 7">
    <name type="scientific">Parapedobacter koreensis</name>
    <dbReference type="NCBI Taxonomy" id="332977"/>
    <lineage>
        <taxon>Bacteria</taxon>
        <taxon>Pseudomonadati</taxon>
        <taxon>Bacteroidota</taxon>
        <taxon>Sphingobacteriia</taxon>
        <taxon>Sphingobacteriales</taxon>
        <taxon>Sphingobacteriaceae</taxon>
        <taxon>Parapedobacter</taxon>
    </lineage>
</organism>
<dbReference type="PROSITE" id="PS00105">
    <property type="entry name" value="AA_TRANSFER_CLASS_1"/>
    <property type="match status" value="1"/>
</dbReference>
<comment type="similarity">
    <text evidence="4">Belongs to the class-I pyridoxal-phosphate-dependent aminotransferase family.</text>
</comment>
<dbReference type="InterPro" id="IPR015421">
    <property type="entry name" value="PyrdxlP-dep_Trfase_major"/>
</dbReference>
<dbReference type="InterPro" id="IPR004838">
    <property type="entry name" value="NHTrfase_class1_PyrdxlP-BS"/>
</dbReference>
<dbReference type="InterPro" id="IPR015422">
    <property type="entry name" value="PyrdxlP-dep_Trfase_small"/>
</dbReference>
<evidence type="ECO:0000256" key="2">
    <source>
        <dbReference type="ARBA" id="ARBA00022576"/>
    </source>
</evidence>
<name>A0A1H7M2J8_9SPHI</name>
<dbReference type="SUPFAM" id="SSF53383">
    <property type="entry name" value="PLP-dependent transferases"/>
    <property type="match status" value="1"/>
</dbReference>
<evidence type="ECO:0000259" key="5">
    <source>
        <dbReference type="Pfam" id="PF00155"/>
    </source>
</evidence>
<dbReference type="Pfam" id="PF00155">
    <property type="entry name" value="Aminotran_1_2"/>
    <property type="match status" value="1"/>
</dbReference>